<dbReference type="EMBL" id="DF968182">
    <property type="protein sequence ID" value="GAP43982.1"/>
    <property type="molecule type" value="Genomic_DNA"/>
</dbReference>
<dbReference type="RefSeq" id="WP_062042012.1">
    <property type="nucleotide sequence ID" value="NZ_DF968182.1"/>
</dbReference>
<protein>
    <submittedName>
        <fullName evidence="2">Uncharacterized protein</fullName>
    </submittedName>
</protein>
<dbReference type="STRING" id="1678841.TBC1_112141"/>
<keyword evidence="1" id="KW-0812">Transmembrane</keyword>
<dbReference type="AlphaFoldDB" id="A0A0S7C1L8"/>
<dbReference type="OrthoDB" id="621906at2"/>
<evidence type="ECO:0000313" key="3">
    <source>
        <dbReference type="Proteomes" id="UP000053091"/>
    </source>
</evidence>
<reference evidence="2" key="1">
    <citation type="journal article" date="2015" name="Genome Announc.">
        <title>Draft Genome Sequence of Bacteroidales Strain TBC1, a Novel Isolate from a Methanogenic Wastewater Treatment System.</title>
        <authorList>
            <person name="Tourlousse D.M."/>
            <person name="Matsuura N."/>
            <person name="Sun L."/>
            <person name="Toyonaga M."/>
            <person name="Kuroda K."/>
            <person name="Ohashi A."/>
            <person name="Cruz R."/>
            <person name="Yamaguchi T."/>
            <person name="Sekiguchi Y."/>
        </authorList>
    </citation>
    <scope>NUCLEOTIDE SEQUENCE [LARGE SCALE GENOMIC DNA]</scope>
    <source>
        <strain evidence="2">TBC1</strain>
    </source>
</reference>
<dbReference type="Proteomes" id="UP000053091">
    <property type="component" value="Unassembled WGS sequence"/>
</dbReference>
<name>A0A0S7C1L8_9BACT</name>
<feature type="transmembrane region" description="Helical" evidence="1">
    <location>
        <begin position="161"/>
        <end position="184"/>
    </location>
</feature>
<keyword evidence="1" id="KW-1133">Transmembrane helix</keyword>
<accession>A0A0S7C1L8</accession>
<evidence type="ECO:0000256" key="1">
    <source>
        <dbReference type="SAM" id="Phobius"/>
    </source>
</evidence>
<organism evidence="2">
    <name type="scientific">Lentimicrobium saccharophilum</name>
    <dbReference type="NCBI Taxonomy" id="1678841"/>
    <lineage>
        <taxon>Bacteria</taxon>
        <taxon>Pseudomonadati</taxon>
        <taxon>Bacteroidota</taxon>
        <taxon>Bacteroidia</taxon>
        <taxon>Bacteroidales</taxon>
        <taxon>Lentimicrobiaceae</taxon>
        <taxon>Lentimicrobium</taxon>
    </lineage>
</organism>
<proteinExistence type="predicted"/>
<gene>
    <name evidence="2" type="ORF">TBC1_112141</name>
</gene>
<evidence type="ECO:0000313" key="2">
    <source>
        <dbReference type="EMBL" id="GAP43982.1"/>
    </source>
</evidence>
<keyword evidence="1" id="KW-0472">Membrane</keyword>
<keyword evidence="3" id="KW-1185">Reference proteome</keyword>
<feature type="transmembrane region" description="Helical" evidence="1">
    <location>
        <begin position="22"/>
        <end position="44"/>
    </location>
</feature>
<sequence>MKTNESNLREFSGSEMNFKKRYLPGIVFFVLFAFLNLVIGCHYYKVMQVPAEKMNEHTLNPERYVILHLGEEAWHFSSLELDQDKNELRGLITPLDFNHKNYLTTNPGKPNRYNIDDPSPINELHIYTNQYLMLDSLHVVVQLASVSKIELYDKDQATTTFSYVFTTIGILLTAFVIFMVLVLLTKSSCPFVYTFNGQSYQFMGEIYGGAVFSSLERDDYLPLPGFRPDGGEFKMKISNELLERQYINLAKLMIVEHPSGSEVLLDKNGNTQTFSSVVFPYMANSESGIDYSDLLKAKDHGYYLFNDQNVDPKEQNSLIISFNKPENAEFGKLILNAKNSLWLDYIYGEFTKLFGTAYNRFAEQRKRVLPEKSIQWMLDQGLLLSIYLETGNGWQFLDYFDMVGPLAARDLVMPIDLSDVKSDNLRIKLTCGQMFWELDYAAMDFTENLPVKIKYLDPTSAVDEKGTDVSKLLKAPDNLYLEQPEVGNEAVITYPEVTMTEGHAYTAFLHSRGYYEYIRDYKTKPDVAYLKSFSKKGAFTEFSFQHYNKILNGIELLVNKSGENEDKQVYQKPEAIE</sequence>